<dbReference type="InterPro" id="IPR029032">
    <property type="entry name" value="AhpD-like"/>
</dbReference>
<comment type="caution">
    <text evidence="2">The sequence shown here is derived from an EMBL/GenBank/DDBJ whole genome shotgun (WGS) entry which is preliminary data.</text>
</comment>
<evidence type="ECO:0000313" key="2">
    <source>
        <dbReference type="EMBL" id="TDE08249.1"/>
    </source>
</evidence>
<evidence type="ECO:0000313" key="3">
    <source>
        <dbReference type="Proteomes" id="UP000294739"/>
    </source>
</evidence>
<sequence length="295" mass="31007">MALQRHTGDGPDTGATFDPDEAARAERGAHALVALPAEPSDDPQVRAVLGEIPGRLGVSFVSPIFTALAHWGEFLIGAWRAYAPLMETDGYRAALDQITVPQSLLPAADAGLAGQTDDLDALREHLWGQQRLLPQLLLLASAWYQSADGVDQSRPGPPVPASRGSVAPAPAAAGAGDAALESVYRRVTELHGHPRVLSVYRGLGRWPEFLLGAAPVLYDRILSPAYRPAKTALAGRAMAAAETLGMPASTAVQTEGPAQILALFRTRLIPTLVLDTAVLLALVDPTFPDTQGGNG</sequence>
<organism evidence="2 3">
    <name type="scientific">Jiangella asiatica</name>
    <dbReference type="NCBI Taxonomy" id="2530372"/>
    <lineage>
        <taxon>Bacteria</taxon>
        <taxon>Bacillati</taxon>
        <taxon>Actinomycetota</taxon>
        <taxon>Actinomycetes</taxon>
        <taxon>Jiangellales</taxon>
        <taxon>Jiangellaceae</taxon>
        <taxon>Jiangella</taxon>
    </lineage>
</organism>
<protein>
    <submittedName>
        <fullName evidence="2">Uncharacterized protein</fullName>
    </submittedName>
</protein>
<feature type="region of interest" description="Disordered" evidence="1">
    <location>
        <begin position="149"/>
        <end position="170"/>
    </location>
</feature>
<gene>
    <name evidence="2" type="ORF">E1269_18250</name>
</gene>
<reference evidence="2 3" key="1">
    <citation type="submission" date="2019-03" db="EMBL/GenBank/DDBJ databases">
        <title>Draft genome sequences of novel Actinobacteria.</title>
        <authorList>
            <person name="Sahin N."/>
            <person name="Ay H."/>
            <person name="Saygin H."/>
        </authorList>
    </citation>
    <scope>NUCLEOTIDE SEQUENCE [LARGE SCALE GENOMIC DNA]</scope>
    <source>
        <strain evidence="2 3">5K138</strain>
    </source>
</reference>
<proteinExistence type="predicted"/>
<dbReference type="Proteomes" id="UP000294739">
    <property type="component" value="Unassembled WGS sequence"/>
</dbReference>
<dbReference type="OrthoDB" id="6197623at2"/>
<feature type="compositionally biased region" description="Low complexity" evidence="1">
    <location>
        <begin position="161"/>
        <end position="170"/>
    </location>
</feature>
<dbReference type="EMBL" id="SMKZ01000026">
    <property type="protein sequence ID" value="TDE08249.1"/>
    <property type="molecule type" value="Genomic_DNA"/>
</dbReference>
<dbReference type="Gene3D" id="1.20.1290.10">
    <property type="entry name" value="AhpD-like"/>
    <property type="match status" value="1"/>
</dbReference>
<evidence type="ECO:0000256" key="1">
    <source>
        <dbReference type="SAM" id="MobiDB-lite"/>
    </source>
</evidence>
<name>A0A4R5D4C2_9ACTN</name>
<accession>A0A4R5D4C2</accession>
<dbReference type="AlphaFoldDB" id="A0A4R5D4C2"/>
<dbReference type="InParanoid" id="A0A4R5D4C2"/>
<keyword evidence="3" id="KW-1185">Reference proteome</keyword>
<dbReference type="RefSeq" id="WP_131897103.1">
    <property type="nucleotide sequence ID" value="NZ_SMKZ01000026.1"/>
</dbReference>